<proteinExistence type="predicted"/>
<dbReference type="Pfam" id="PF13579">
    <property type="entry name" value="Glyco_trans_4_4"/>
    <property type="match status" value="1"/>
</dbReference>
<keyword evidence="3" id="KW-0808">Transferase</keyword>
<dbReference type="Proteomes" id="UP000602087">
    <property type="component" value="Unassembled WGS sequence"/>
</dbReference>
<name>A0A934IB90_9MICO</name>
<comment type="caution">
    <text evidence="5">The sequence shown here is derived from an EMBL/GenBank/DDBJ whole genome shotgun (WGS) entry which is preliminary data.</text>
</comment>
<evidence type="ECO:0000313" key="6">
    <source>
        <dbReference type="Proteomes" id="UP000602087"/>
    </source>
</evidence>
<dbReference type="CDD" id="cd03794">
    <property type="entry name" value="GT4_WbuB-like"/>
    <property type="match status" value="1"/>
</dbReference>
<evidence type="ECO:0000256" key="2">
    <source>
        <dbReference type="ARBA" id="ARBA00022676"/>
    </source>
</evidence>
<dbReference type="Gene3D" id="3.40.50.2000">
    <property type="entry name" value="Glycogen Phosphorylase B"/>
    <property type="match status" value="2"/>
</dbReference>
<dbReference type="GO" id="GO:0016758">
    <property type="term" value="F:hexosyltransferase activity"/>
    <property type="evidence" value="ECO:0007669"/>
    <property type="project" value="TreeGrafter"/>
</dbReference>
<protein>
    <recommendedName>
        <fullName evidence="1">D-inositol 3-phosphate glycosyltransferase</fullName>
    </recommendedName>
</protein>
<dbReference type="InterPro" id="IPR050194">
    <property type="entry name" value="Glycosyltransferase_grp1"/>
</dbReference>
<evidence type="ECO:0000313" key="5">
    <source>
        <dbReference type="EMBL" id="MBI9114758.1"/>
    </source>
</evidence>
<dbReference type="Pfam" id="PF13692">
    <property type="entry name" value="Glyco_trans_1_4"/>
    <property type="match status" value="1"/>
</dbReference>
<keyword evidence="2" id="KW-0328">Glycosyltransferase</keyword>
<keyword evidence="6" id="KW-1185">Reference proteome</keyword>
<reference evidence="5" key="1">
    <citation type="submission" date="2020-12" db="EMBL/GenBank/DDBJ databases">
        <title>Sanguibacter suaedae sp. nov., isolated from Suaeda aralocaspica.</title>
        <authorList>
            <person name="Ma Q."/>
        </authorList>
    </citation>
    <scope>NUCLEOTIDE SEQUENCE</scope>
    <source>
        <strain evidence="5">YZGR15</strain>
    </source>
</reference>
<evidence type="ECO:0000259" key="4">
    <source>
        <dbReference type="Pfam" id="PF13579"/>
    </source>
</evidence>
<dbReference type="GO" id="GO:1901137">
    <property type="term" value="P:carbohydrate derivative biosynthetic process"/>
    <property type="evidence" value="ECO:0007669"/>
    <property type="project" value="UniProtKB-ARBA"/>
</dbReference>
<evidence type="ECO:0000256" key="1">
    <source>
        <dbReference type="ARBA" id="ARBA00021292"/>
    </source>
</evidence>
<evidence type="ECO:0000256" key="3">
    <source>
        <dbReference type="ARBA" id="ARBA00022679"/>
    </source>
</evidence>
<accession>A0A934IB90</accession>
<dbReference type="PANTHER" id="PTHR45947:SF3">
    <property type="entry name" value="SULFOQUINOVOSYL TRANSFERASE SQD2"/>
    <property type="match status" value="1"/>
</dbReference>
<dbReference type="SUPFAM" id="SSF53756">
    <property type="entry name" value="UDP-Glycosyltransferase/glycogen phosphorylase"/>
    <property type="match status" value="1"/>
</dbReference>
<feature type="domain" description="Glycosyltransferase subfamily 4-like N-terminal" evidence="4">
    <location>
        <begin position="21"/>
        <end position="184"/>
    </location>
</feature>
<dbReference type="AlphaFoldDB" id="A0A934IB90"/>
<dbReference type="PANTHER" id="PTHR45947">
    <property type="entry name" value="SULFOQUINOVOSYL TRANSFERASE SQD2"/>
    <property type="match status" value="1"/>
</dbReference>
<sequence length="406" mass="42919">MTRVLLVSRIFAPEAAAASFRLRALTRALDAAGARVTVLTSRTPLGDDAGTPDGVPVRRWPVLRDADGYVRGYVPYLTFDVPAFFRVLLARGVDVVVCEPPPTTGTAVRVACALRRIPYVYYAADVWSDAAGTTGAPAVVLRVLRAVERWVWRGAAGVLSVSAGVTGRLAELGVTDRVHEVGNGIDTDAFALEGDVACLPDADGPYLVYAGTASEWHGAGVLARAMTTVHEVRPDARLVFIGQGAEKAAIAAECASLPDGVVRFLPQAPPQDVARWLRGAVASLASVRPGRGYDFSFPTKVYASVACGTPAVYAGVGPARDLLRDHDLGHAVDYDAQEVAAAVLEVLDRAARETPQDVADRRARLGAWAREHASLASVGARAADVVLRAARESRPATRRGPATRDG</sequence>
<organism evidence="5 6">
    <name type="scientific">Sanguibacter suaedae</name>
    <dbReference type="NCBI Taxonomy" id="2795737"/>
    <lineage>
        <taxon>Bacteria</taxon>
        <taxon>Bacillati</taxon>
        <taxon>Actinomycetota</taxon>
        <taxon>Actinomycetes</taxon>
        <taxon>Micrococcales</taxon>
        <taxon>Sanguibacteraceae</taxon>
        <taxon>Sanguibacter</taxon>
    </lineage>
</organism>
<gene>
    <name evidence="5" type="ORF">JAV76_07000</name>
</gene>
<dbReference type="InterPro" id="IPR028098">
    <property type="entry name" value="Glyco_trans_4-like_N"/>
</dbReference>
<dbReference type="EMBL" id="JAEINH010000004">
    <property type="protein sequence ID" value="MBI9114758.1"/>
    <property type="molecule type" value="Genomic_DNA"/>
</dbReference>
<dbReference type="RefSeq" id="WP_198733303.1">
    <property type="nucleotide sequence ID" value="NZ_JAEINH010000004.1"/>
</dbReference>